<accession>A0A2A6CGM0</accession>
<keyword evidence="3" id="KW-0862">Zinc</keyword>
<proteinExistence type="predicted"/>
<evidence type="ECO:0000256" key="1">
    <source>
        <dbReference type="ARBA" id="ARBA00022723"/>
    </source>
</evidence>
<organism evidence="5 6">
    <name type="scientific">Pristionchus pacificus</name>
    <name type="common">Parasitic nematode worm</name>
    <dbReference type="NCBI Taxonomy" id="54126"/>
    <lineage>
        <taxon>Eukaryota</taxon>
        <taxon>Metazoa</taxon>
        <taxon>Ecdysozoa</taxon>
        <taxon>Nematoda</taxon>
        <taxon>Chromadorea</taxon>
        <taxon>Rhabditida</taxon>
        <taxon>Rhabditina</taxon>
        <taxon>Diplogasteromorpha</taxon>
        <taxon>Diplogasteroidea</taxon>
        <taxon>Neodiplogasteridae</taxon>
        <taxon>Pristionchus</taxon>
    </lineage>
</organism>
<reference evidence="5" key="2">
    <citation type="submission" date="2022-06" db="UniProtKB">
        <authorList>
            <consortium name="EnsemblMetazoa"/>
        </authorList>
    </citation>
    <scope>IDENTIFICATION</scope>
    <source>
        <strain evidence="5">PS312</strain>
    </source>
</reference>
<accession>A0A8R1YHE9</accession>
<feature type="compositionally biased region" description="Basic residues" evidence="4">
    <location>
        <begin position="563"/>
        <end position="581"/>
    </location>
</feature>
<name>A0A2A6CGM0_PRIPA</name>
<reference evidence="6" key="1">
    <citation type="journal article" date="2008" name="Nat. Genet.">
        <title>The Pristionchus pacificus genome provides a unique perspective on nematode lifestyle and parasitism.</title>
        <authorList>
            <person name="Dieterich C."/>
            <person name="Clifton S.W."/>
            <person name="Schuster L.N."/>
            <person name="Chinwalla A."/>
            <person name="Delehaunty K."/>
            <person name="Dinkelacker I."/>
            <person name="Fulton L."/>
            <person name="Fulton R."/>
            <person name="Godfrey J."/>
            <person name="Minx P."/>
            <person name="Mitreva M."/>
            <person name="Roeseler W."/>
            <person name="Tian H."/>
            <person name="Witte H."/>
            <person name="Yang S.P."/>
            <person name="Wilson R.K."/>
            <person name="Sommer R.J."/>
        </authorList>
    </citation>
    <scope>NUCLEOTIDE SEQUENCE [LARGE SCALE GENOMIC DNA]</scope>
    <source>
        <strain evidence="6">PS312</strain>
    </source>
</reference>
<evidence type="ECO:0000256" key="4">
    <source>
        <dbReference type="SAM" id="MobiDB-lite"/>
    </source>
</evidence>
<gene>
    <name evidence="5" type="primary">WBGene00101331</name>
</gene>
<dbReference type="GO" id="GO:0008270">
    <property type="term" value="F:zinc ion binding"/>
    <property type="evidence" value="ECO:0007669"/>
    <property type="project" value="UniProtKB-KW"/>
</dbReference>
<keyword evidence="1" id="KW-0479">Metal-binding</keyword>
<keyword evidence="6" id="KW-1185">Reference proteome</keyword>
<dbReference type="AlphaFoldDB" id="A0A2A6CGM0"/>
<dbReference type="EnsemblMetazoa" id="PPA11777.1">
    <property type="protein sequence ID" value="PPA11777.1"/>
    <property type="gene ID" value="WBGene00101331"/>
</dbReference>
<dbReference type="Proteomes" id="UP000005239">
    <property type="component" value="Unassembled WGS sequence"/>
</dbReference>
<evidence type="ECO:0000256" key="2">
    <source>
        <dbReference type="ARBA" id="ARBA00022771"/>
    </source>
</evidence>
<evidence type="ECO:0000313" key="5">
    <source>
        <dbReference type="EnsemblMetazoa" id="PPA11777.1"/>
    </source>
</evidence>
<dbReference type="PANTHER" id="PTHR31437:SF1">
    <property type="entry name" value="PROTEIN SREK1IP1"/>
    <property type="match status" value="1"/>
</dbReference>
<sequence>MNNSNDATDTSKEKEERYSSFQYRSEMRRIRTSEDNRPTCAFEIEDMAIIQDLVICLCWSCLAEESEAFEVHVFDLLTEAWRDDVKFDRGDSVPFQPLFSLRRHRLHVMNESLMAFVLSSEEISIQLCVDRQFRLAYIIDISDMWIDFDSCMHVDGIFFSKNLERIFFYGDFQNKGCVREAVVADVSEQVGYVRPLASLETLAIWQRADEGNAVVKVVQRGDKFFVLEVGENEPAVMSFDMTTGVPAIEGLLVGDDRIKDAYPQKLYHPFNACWLPSKERLIVFGVADPHHPSLSWTIQFNVMGESRVRFARWRANKRLHELIHQADIREADPFVCTGDDLIFLNNRNKSFYRISLQEIHGKADKMQSVVRRLDYLAHKVVMRCLDPKRKPEMNGLVKEHADMSGSNSEPLPFVRKFGGAAGGGVMESRSLTSMASEQTRKELEFQNAANVDVSGVAIVKPTVTGACRRCGFPGHHTFQCYNTLMPLVKPESKPLVDISSTSSDESDDDSEMIKEKKKKKHKSKKDKKEKKEKKKKHKKEKKKKDRKRKHSSSNSDSDSERERKRRKKEKKKKEKKERKRYSSSSSSSD</sequence>
<keyword evidence="2" id="KW-0863">Zinc-finger</keyword>
<feature type="region of interest" description="Disordered" evidence="4">
    <location>
        <begin position="494"/>
        <end position="589"/>
    </location>
</feature>
<dbReference type="PANTHER" id="PTHR31437">
    <property type="entry name" value="SREK1IP1 FAMILY MEMBER"/>
    <property type="match status" value="1"/>
</dbReference>
<protein>
    <submittedName>
        <fullName evidence="5">Uncharacterized protein</fullName>
    </submittedName>
</protein>
<evidence type="ECO:0000256" key="3">
    <source>
        <dbReference type="ARBA" id="ARBA00022833"/>
    </source>
</evidence>
<feature type="compositionally biased region" description="Basic residues" evidence="4">
    <location>
        <begin position="515"/>
        <end position="551"/>
    </location>
</feature>
<evidence type="ECO:0000313" key="6">
    <source>
        <dbReference type="Proteomes" id="UP000005239"/>
    </source>
</evidence>